<sequence>MNAPIPFEKHRFRSAAEHYRKGRPPYAPALFERVAERVGLARGHAVLDLGCGPGQLALGFARLAGAVTAVDPEPEMLRIAAAEAAEAGYQIRFIEGSSYDLAPTLGRFRLTAIGRAFHWMDRADVLQRLDGMTEAGGALALFADRHPEVPENAWRAAYNAVLDHYSAEDSARRQRKAAEWPAHEAVLLASPFSQLERIGVIERRRTPVGNIEDRLLSLSSVSRDKIGARADDMIAALREQLAPFAIDGEVPEVVESEALIAMRPPR</sequence>
<reference evidence="5" key="1">
    <citation type="submission" date="2023-08" db="EMBL/GenBank/DDBJ databases">
        <title>Rhodospirillaceae gen. nov., a novel taxon isolated from the Yangtze River Yuezi River estuary sludge.</title>
        <authorList>
            <person name="Ruan L."/>
        </authorList>
    </citation>
    <scope>NUCLEOTIDE SEQUENCE [LARGE SCALE GENOMIC DNA]</scope>
    <source>
        <strain evidence="5">R-7</strain>
    </source>
</reference>
<evidence type="ECO:0000256" key="1">
    <source>
        <dbReference type="ARBA" id="ARBA00022603"/>
    </source>
</evidence>
<dbReference type="GO" id="GO:0008168">
    <property type="term" value="F:methyltransferase activity"/>
    <property type="evidence" value="ECO:0007669"/>
    <property type="project" value="UniProtKB-KW"/>
</dbReference>
<dbReference type="Gene3D" id="3.40.50.150">
    <property type="entry name" value="Vaccinia Virus protein VP39"/>
    <property type="match status" value="1"/>
</dbReference>
<gene>
    <name evidence="4" type="ORF">Q8A70_26280</name>
</gene>
<evidence type="ECO:0000313" key="4">
    <source>
        <dbReference type="EMBL" id="MDQ7251221.1"/>
    </source>
</evidence>
<evidence type="ECO:0000256" key="2">
    <source>
        <dbReference type="ARBA" id="ARBA00022679"/>
    </source>
</evidence>
<dbReference type="EC" id="2.1.-.-" evidence="4"/>
<accession>A0ABU0YU32</accession>
<dbReference type="GO" id="GO:0032259">
    <property type="term" value="P:methylation"/>
    <property type="evidence" value="ECO:0007669"/>
    <property type="project" value="UniProtKB-KW"/>
</dbReference>
<dbReference type="Pfam" id="PF13649">
    <property type="entry name" value="Methyltransf_25"/>
    <property type="match status" value="1"/>
</dbReference>
<organism evidence="4 5">
    <name type="scientific">Dongia sedimenti</name>
    <dbReference type="NCBI Taxonomy" id="3064282"/>
    <lineage>
        <taxon>Bacteria</taxon>
        <taxon>Pseudomonadati</taxon>
        <taxon>Pseudomonadota</taxon>
        <taxon>Alphaproteobacteria</taxon>
        <taxon>Rhodospirillales</taxon>
        <taxon>Dongiaceae</taxon>
        <taxon>Dongia</taxon>
    </lineage>
</organism>
<dbReference type="InterPro" id="IPR051052">
    <property type="entry name" value="Diverse_substrate_MTase"/>
</dbReference>
<name>A0ABU0YU32_9PROT</name>
<dbReference type="Proteomes" id="UP001230156">
    <property type="component" value="Unassembled WGS sequence"/>
</dbReference>
<comment type="caution">
    <text evidence="4">The sequence shown here is derived from an EMBL/GenBank/DDBJ whole genome shotgun (WGS) entry which is preliminary data.</text>
</comment>
<dbReference type="PANTHER" id="PTHR44942:SF4">
    <property type="entry name" value="METHYLTRANSFERASE TYPE 11 DOMAIN-CONTAINING PROTEIN"/>
    <property type="match status" value="1"/>
</dbReference>
<keyword evidence="1 4" id="KW-0489">Methyltransferase</keyword>
<evidence type="ECO:0000313" key="5">
    <source>
        <dbReference type="Proteomes" id="UP001230156"/>
    </source>
</evidence>
<dbReference type="CDD" id="cd02440">
    <property type="entry name" value="AdoMet_MTases"/>
    <property type="match status" value="1"/>
</dbReference>
<dbReference type="SUPFAM" id="SSF53335">
    <property type="entry name" value="S-adenosyl-L-methionine-dependent methyltransferases"/>
    <property type="match status" value="1"/>
</dbReference>
<dbReference type="RefSeq" id="WP_379961381.1">
    <property type="nucleotide sequence ID" value="NZ_JAUYVI010000010.1"/>
</dbReference>
<dbReference type="InterPro" id="IPR041698">
    <property type="entry name" value="Methyltransf_25"/>
</dbReference>
<dbReference type="EMBL" id="JAUYVI010000010">
    <property type="protein sequence ID" value="MDQ7251221.1"/>
    <property type="molecule type" value="Genomic_DNA"/>
</dbReference>
<dbReference type="InterPro" id="IPR029063">
    <property type="entry name" value="SAM-dependent_MTases_sf"/>
</dbReference>
<dbReference type="PANTHER" id="PTHR44942">
    <property type="entry name" value="METHYLTRANSF_11 DOMAIN-CONTAINING PROTEIN"/>
    <property type="match status" value="1"/>
</dbReference>
<keyword evidence="5" id="KW-1185">Reference proteome</keyword>
<proteinExistence type="predicted"/>
<protein>
    <submittedName>
        <fullName evidence="4">Class I SAM-dependent methyltransferase</fullName>
        <ecNumber evidence="4">2.1.-.-</ecNumber>
    </submittedName>
</protein>
<feature type="domain" description="Methyltransferase" evidence="3">
    <location>
        <begin position="46"/>
        <end position="136"/>
    </location>
</feature>
<keyword evidence="2 4" id="KW-0808">Transferase</keyword>
<evidence type="ECO:0000259" key="3">
    <source>
        <dbReference type="Pfam" id="PF13649"/>
    </source>
</evidence>